<organism evidence="3 4">
    <name type="scientific">Nocardioides yefusunii</name>
    <dbReference type="NCBI Taxonomy" id="2500546"/>
    <lineage>
        <taxon>Bacteria</taxon>
        <taxon>Bacillati</taxon>
        <taxon>Actinomycetota</taxon>
        <taxon>Actinomycetes</taxon>
        <taxon>Propionibacteriales</taxon>
        <taxon>Nocardioidaceae</taxon>
        <taxon>Nocardioides</taxon>
    </lineage>
</organism>
<dbReference type="EMBL" id="JBHSQI010000002">
    <property type="protein sequence ID" value="MFC6152858.1"/>
    <property type="molecule type" value="Genomic_DNA"/>
</dbReference>
<dbReference type="RefSeq" id="WP_128219510.1">
    <property type="nucleotide sequence ID" value="NZ_CP034929.1"/>
</dbReference>
<evidence type="ECO:0000313" key="4">
    <source>
        <dbReference type="Proteomes" id="UP001596098"/>
    </source>
</evidence>
<dbReference type="InterPro" id="IPR029069">
    <property type="entry name" value="HotDog_dom_sf"/>
</dbReference>
<evidence type="ECO:0000256" key="1">
    <source>
        <dbReference type="ARBA" id="ARBA00005254"/>
    </source>
</evidence>
<accession>A0ABW1QU73</accession>
<evidence type="ECO:0000259" key="2">
    <source>
        <dbReference type="Pfam" id="PF01575"/>
    </source>
</evidence>
<evidence type="ECO:0000313" key="3">
    <source>
        <dbReference type="EMBL" id="MFC6152858.1"/>
    </source>
</evidence>
<comment type="caution">
    <text evidence="3">The sequence shown here is derived from an EMBL/GenBank/DDBJ whole genome shotgun (WGS) entry which is preliminary data.</text>
</comment>
<dbReference type="PANTHER" id="PTHR42993">
    <property type="entry name" value="MAOC-LIKE DEHYDRATASE DOMAIN-CONTAINING PROTEIN"/>
    <property type="match status" value="1"/>
</dbReference>
<feature type="domain" description="MaoC-like" evidence="2">
    <location>
        <begin position="16"/>
        <end position="134"/>
    </location>
</feature>
<name>A0ABW1QU73_9ACTN</name>
<dbReference type="Gene3D" id="3.10.129.10">
    <property type="entry name" value="Hotdog Thioesterase"/>
    <property type="match status" value="1"/>
</dbReference>
<dbReference type="InterPro" id="IPR039375">
    <property type="entry name" value="NodN-like"/>
</dbReference>
<proteinExistence type="inferred from homology"/>
<protein>
    <submittedName>
        <fullName evidence="3">MaoC family dehydratase</fullName>
    </submittedName>
</protein>
<dbReference type="SUPFAM" id="SSF54637">
    <property type="entry name" value="Thioesterase/thiol ester dehydrase-isomerase"/>
    <property type="match status" value="1"/>
</dbReference>
<dbReference type="Proteomes" id="UP001596098">
    <property type="component" value="Unassembled WGS sequence"/>
</dbReference>
<dbReference type="PANTHER" id="PTHR42993:SF1">
    <property type="entry name" value="MAOC-LIKE DEHYDRATASE DOMAIN-CONTAINING PROTEIN"/>
    <property type="match status" value="1"/>
</dbReference>
<dbReference type="CDD" id="cd03450">
    <property type="entry name" value="NodN"/>
    <property type="match status" value="1"/>
</dbReference>
<dbReference type="Pfam" id="PF01575">
    <property type="entry name" value="MaoC_dehydratas"/>
    <property type="match status" value="1"/>
</dbReference>
<reference evidence="4" key="1">
    <citation type="journal article" date="2019" name="Int. J. Syst. Evol. Microbiol.">
        <title>The Global Catalogue of Microorganisms (GCM) 10K type strain sequencing project: providing services to taxonomists for standard genome sequencing and annotation.</title>
        <authorList>
            <consortium name="The Broad Institute Genomics Platform"/>
            <consortium name="The Broad Institute Genome Sequencing Center for Infectious Disease"/>
            <person name="Wu L."/>
            <person name="Ma J."/>
        </authorList>
    </citation>
    <scope>NUCLEOTIDE SEQUENCE [LARGE SCALE GENOMIC DNA]</scope>
    <source>
        <strain evidence="4">DFY28</strain>
    </source>
</reference>
<dbReference type="InterPro" id="IPR002539">
    <property type="entry name" value="MaoC-like_dom"/>
</dbReference>
<comment type="similarity">
    <text evidence="1">Belongs to the enoyl-CoA hydratase/isomerase family.</text>
</comment>
<sequence length="154" mass="16450">MGGGPVVLASVADVEAVVGRELGPGEWTEITQQRIDTFADATDDHQWIHVDPVRAAVGPYGTTIAHGHLTSSLLPSLLRTVYRFEGYRMSVNYGSDTIRFPAPVPVGARIRARAVVAAVETGPKGTQVLVRSTVEVEGSERPALVATTRSLVVF</sequence>
<keyword evidence="4" id="KW-1185">Reference proteome</keyword>
<gene>
    <name evidence="3" type="ORF">ACFPWU_04145</name>
</gene>